<organism evidence="1 2">
    <name type="scientific">Mycteria americana</name>
    <name type="common">Wood stork</name>
    <dbReference type="NCBI Taxonomy" id="33587"/>
    <lineage>
        <taxon>Eukaryota</taxon>
        <taxon>Metazoa</taxon>
        <taxon>Chordata</taxon>
        <taxon>Craniata</taxon>
        <taxon>Vertebrata</taxon>
        <taxon>Euteleostomi</taxon>
        <taxon>Archelosauria</taxon>
        <taxon>Archosauria</taxon>
        <taxon>Dinosauria</taxon>
        <taxon>Saurischia</taxon>
        <taxon>Theropoda</taxon>
        <taxon>Coelurosauria</taxon>
        <taxon>Aves</taxon>
        <taxon>Neognathae</taxon>
        <taxon>Neoaves</taxon>
        <taxon>Aequornithes</taxon>
        <taxon>Ciconiiformes</taxon>
        <taxon>Ciconiidae</taxon>
        <taxon>Mycteria</taxon>
    </lineage>
</organism>
<keyword evidence="2" id="KW-1185">Reference proteome</keyword>
<proteinExistence type="predicted"/>
<sequence length="118" mass="13710">MRLEYLSHEGRLRELGWFSLEKRRLRGDLIHVYKYLMGGCKGDEARRPREARNPHRPLTIKATTDAGRVAQRKTTFSHKNAKWERSAEVTTDFCNNSTGHSEDVTMYPKSFISNRGVE</sequence>
<protein>
    <submittedName>
        <fullName evidence="1">Uncharacterized protein</fullName>
    </submittedName>
</protein>
<evidence type="ECO:0000313" key="2">
    <source>
        <dbReference type="Proteomes" id="UP001333110"/>
    </source>
</evidence>
<reference evidence="1 2" key="1">
    <citation type="journal article" date="2023" name="J. Hered.">
        <title>Chromosome-level genome of the wood stork (Mycteria americana) provides insight into avian chromosome evolution.</title>
        <authorList>
            <person name="Flamio R. Jr."/>
            <person name="Ramstad K.M."/>
        </authorList>
    </citation>
    <scope>NUCLEOTIDE SEQUENCE [LARGE SCALE GENOMIC DNA]</scope>
    <source>
        <strain evidence="1">JAX WOST 10</strain>
    </source>
</reference>
<comment type="caution">
    <text evidence="1">The sequence shown here is derived from an EMBL/GenBank/DDBJ whole genome shotgun (WGS) entry which is preliminary data.</text>
</comment>
<name>A0AAN7PEL2_MYCAM</name>
<dbReference type="EMBL" id="JAUNZN010000001">
    <property type="protein sequence ID" value="KAK4829360.1"/>
    <property type="molecule type" value="Genomic_DNA"/>
</dbReference>
<accession>A0AAN7PEL2</accession>
<dbReference type="Proteomes" id="UP001333110">
    <property type="component" value="Unassembled WGS sequence"/>
</dbReference>
<evidence type="ECO:0000313" key="1">
    <source>
        <dbReference type="EMBL" id="KAK4829360.1"/>
    </source>
</evidence>
<gene>
    <name evidence="1" type="ORF">QYF61_003287</name>
</gene>
<dbReference type="AlphaFoldDB" id="A0AAN7PEL2"/>